<protein>
    <submittedName>
        <fullName evidence="2">Uncharacterized protein</fullName>
    </submittedName>
</protein>
<dbReference type="Proteomes" id="UP001610444">
    <property type="component" value="Unassembled WGS sequence"/>
</dbReference>
<proteinExistence type="predicted"/>
<comment type="caution">
    <text evidence="2">The sequence shown here is derived from an EMBL/GenBank/DDBJ whole genome shotgun (WGS) entry which is preliminary data.</text>
</comment>
<organism evidence="2 3">
    <name type="scientific">Aspergillus pseudodeflectus</name>
    <dbReference type="NCBI Taxonomy" id="176178"/>
    <lineage>
        <taxon>Eukaryota</taxon>
        <taxon>Fungi</taxon>
        <taxon>Dikarya</taxon>
        <taxon>Ascomycota</taxon>
        <taxon>Pezizomycotina</taxon>
        <taxon>Eurotiomycetes</taxon>
        <taxon>Eurotiomycetidae</taxon>
        <taxon>Eurotiales</taxon>
        <taxon>Aspergillaceae</taxon>
        <taxon>Aspergillus</taxon>
        <taxon>Aspergillus subgen. Nidulantes</taxon>
    </lineage>
</organism>
<accession>A0ABR4L750</accession>
<dbReference type="GeneID" id="98153495"/>
<reference evidence="2 3" key="1">
    <citation type="submission" date="2024-07" db="EMBL/GenBank/DDBJ databases">
        <title>Section-level genome sequencing and comparative genomics of Aspergillus sections Usti and Cavernicolus.</title>
        <authorList>
            <consortium name="Lawrence Berkeley National Laboratory"/>
            <person name="Nybo J.L."/>
            <person name="Vesth T.C."/>
            <person name="Theobald S."/>
            <person name="Frisvad J.C."/>
            <person name="Larsen T.O."/>
            <person name="Kjaerboelling I."/>
            <person name="Rothschild-Mancinelli K."/>
            <person name="Lyhne E.K."/>
            <person name="Kogle M.E."/>
            <person name="Barry K."/>
            <person name="Clum A."/>
            <person name="Na H."/>
            <person name="Ledsgaard L."/>
            <person name="Lin J."/>
            <person name="Lipzen A."/>
            <person name="Kuo A."/>
            <person name="Riley R."/>
            <person name="Mondo S."/>
            <person name="LaButti K."/>
            <person name="Haridas S."/>
            <person name="Pangalinan J."/>
            <person name="Salamov A.A."/>
            <person name="Simmons B.A."/>
            <person name="Magnuson J.K."/>
            <person name="Chen J."/>
            <person name="Drula E."/>
            <person name="Henrissat B."/>
            <person name="Wiebenga A."/>
            <person name="Lubbers R.J."/>
            <person name="Gomes A.C."/>
            <person name="Macurrencykelacurrency M.R."/>
            <person name="Stajich J."/>
            <person name="Grigoriev I.V."/>
            <person name="Mortensen U.H."/>
            <person name="De vries R.P."/>
            <person name="Baker S.E."/>
            <person name="Andersen M.R."/>
        </authorList>
    </citation>
    <scope>NUCLEOTIDE SEQUENCE [LARGE SCALE GENOMIC DNA]</scope>
    <source>
        <strain evidence="2 3">CBS 756.74</strain>
    </source>
</reference>
<dbReference type="RefSeq" id="XP_070905062.1">
    <property type="nucleotide sequence ID" value="XM_071038331.1"/>
</dbReference>
<evidence type="ECO:0000313" key="2">
    <source>
        <dbReference type="EMBL" id="KAL2860371.1"/>
    </source>
</evidence>
<dbReference type="EMBL" id="JBFXLR010000002">
    <property type="protein sequence ID" value="KAL2860371.1"/>
    <property type="molecule type" value="Genomic_DNA"/>
</dbReference>
<evidence type="ECO:0000256" key="1">
    <source>
        <dbReference type="SAM" id="MobiDB-lite"/>
    </source>
</evidence>
<keyword evidence="3" id="KW-1185">Reference proteome</keyword>
<feature type="region of interest" description="Disordered" evidence="1">
    <location>
        <begin position="31"/>
        <end position="56"/>
    </location>
</feature>
<evidence type="ECO:0000313" key="3">
    <source>
        <dbReference type="Proteomes" id="UP001610444"/>
    </source>
</evidence>
<name>A0ABR4L750_9EURO</name>
<sequence length="76" mass="7836">MSTWLRPGIVLPTNGLPISLSNPSWPTANIPTTLTNSASTAPPVQTSPTGSAGDSTTAVSGAFVRIHARQMMPFDG</sequence>
<gene>
    <name evidence="2" type="ORF">BJX68DRAFT_225020</name>
</gene>